<protein>
    <recommendedName>
        <fullName evidence="2">DUF1468 domain-containing protein</fullName>
    </recommendedName>
</protein>
<feature type="transmembrane region" description="Helical" evidence="1">
    <location>
        <begin position="9"/>
        <end position="29"/>
    </location>
</feature>
<evidence type="ECO:0000313" key="3">
    <source>
        <dbReference type="EMBL" id="ENZ17230.1"/>
    </source>
</evidence>
<dbReference type="Pfam" id="PF07331">
    <property type="entry name" value="TctB"/>
    <property type="match status" value="1"/>
</dbReference>
<organism evidence="3 4">
    <name type="scientific">[Clostridium] clostridioforme 90A8</name>
    <dbReference type="NCBI Taxonomy" id="999408"/>
    <lineage>
        <taxon>Bacteria</taxon>
        <taxon>Bacillati</taxon>
        <taxon>Bacillota</taxon>
        <taxon>Clostridia</taxon>
        <taxon>Lachnospirales</taxon>
        <taxon>Lachnospiraceae</taxon>
        <taxon>Enterocloster</taxon>
    </lineage>
</organism>
<feature type="transmembrane region" description="Helical" evidence="1">
    <location>
        <begin position="130"/>
        <end position="148"/>
    </location>
</feature>
<accession>A0A0E2HC37</accession>
<dbReference type="PATRIC" id="fig|999408.3.peg.2145"/>
<feature type="domain" description="DUF1468" evidence="2">
    <location>
        <begin position="10"/>
        <end position="157"/>
    </location>
</feature>
<comment type="caution">
    <text evidence="3">The sequence shown here is derived from an EMBL/GenBank/DDBJ whole genome shotgun (WGS) entry which is preliminary data.</text>
</comment>
<keyword evidence="1" id="KW-0472">Membrane</keyword>
<keyword evidence="1" id="KW-0812">Transmembrane</keyword>
<evidence type="ECO:0000259" key="2">
    <source>
        <dbReference type="Pfam" id="PF07331"/>
    </source>
</evidence>
<feature type="transmembrane region" description="Helical" evidence="1">
    <location>
        <begin position="89"/>
        <end position="110"/>
    </location>
</feature>
<evidence type="ECO:0000313" key="4">
    <source>
        <dbReference type="Proteomes" id="UP000013085"/>
    </source>
</evidence>
<dbReference type="EMBL" id="AGYR01000018">
    <property type="protein sequence ID" value="ENZ17230.1"/>
    <property type="molecule type" value="Genomic_DNA"/>
</dbReference>
<dbReference type="Proteomes" id="UP000013085">
    <property type="component" value="Unassembled WGS sequence"/>
</dbReference>
<keyword evidence="1" id="KW-1133">Transmembrane helix</keyword>
<dbReference type="InterPro" id="IPR009936">
    <property type="entry name" value="DUF1468"/>
</dbReference>
<dbReference type="AlphaFoldDB" id="A0A0E2HC37"/>
<proteinExistence type="predicted"/>
<evidence type="ECO:0000256" key="1">
    <source>
        <dbReference type="SAM" id="Phobius"/>
    </source>
</evidence>
<dbReference type="GeneID" id="57960268"/>
<feature type="transmembrane region" description="Helical" evidence="1">
    <location>
        <begin position="41"/>
        <end position="62"/>
    </location>
</feature>
<dbReference type="HOGENOM" id="CLU_110735_5_1_9"/>
<dbReference type="RefSeq" id="WP_002583222.1">
    <property type="nucleotide sequence ID" value="NZ_KB851019.1"/>
</dbReference>
<reference evidence="3 4" key="1">
    <citation type="submission" date="2013-01" db="EMBL/GenBank/DDBJ databases">
        <title>The Genome Sequence of Clostridium clostridioforme 90A8.</title>
        <authorList>
            <consortium name="The Broad Institute Genome Sequencing Platform"/>
            <person name="Earl A."/>
            <person name="Ward D."/>
            <person name="Feldgarden M."/>
            <person name="Gevers D."/>
            <person name="Courvalin P."/>
            <person name="Lambert T."/>
            <person name="Walker B."/>
            <person name="Young S.K."/>
            <person name="Zeng Q."/>
            <person name="Gargeya S."/>
            <person name="Fitzgerald M."/>
            <person name="Haas B."/>
            <person name="Abouelleil A."/>
            <person name="Alvarado L."/>
            <person name="Arachchi H.M."/>
            <person name="Berlin A.M."/>
            <person name="Chapman S.B."/>
            <person name="Dewar J."/>
            <person name="Goldberg J."/>
            <person name="Griggs A."/>
            <person name="Gujja S."/>
            <person name="Hansen M."/>
            <person name="Howarth C."/>
            <person name="Imamovic A."/>
            <person name="Larimer J."/>
            <person name="McCowan C."/>
            <person name="Murphy C."/>
            <person name="Neiman D."/>
            <person name="Pearson M."/>
            <person name="Priest M."/>
            <person name="Roberts A."/>
            <person name="Saif S."/>
            <person name="Shea T."/>
            <person name="Sisk P."/>
            <person name="Sykes S."/>
            <person name="Wortman J."/>
            <person name="Nusbaum C."/>
            <person name="Birren B."/>
        </authorList>
    </citation>
    <scope>NUCLEOTIDE SEQUENCE [LARGE SCALE GENOMIC DNA]</scope>
    <source>
        <strain evidence="3 4">90A8</strain>
    </source>
</reference>
<gene>
    <name evidence="3" type="ORF">HMPREF1090_02000</name>
</gene>
<sequence length="165" mass="18629">MFIKKYGDIIVGVFFMLLSAAMLVMAKMLPKSTVMDIGPDFMPMCIGVMTFVLAAALVFLNIKNMKIYVAQAEAEGPEKADYKRVLTSFIIILVYVFVLKSVGFIISTLVYLPVQMFILAPEERRGKKNVIQLLLTDVLFTFVVFFLFRYGFKIVLPAGIFTINL</sequence>
<name>A0A0E2HC37_9FIRM</name>